<name>A0ABR3NKJ2_9TELE</name>
<gene>
    <name evidence="1" type="ORF">QQF64_023778</name>
</gene>
<proteinExistence type="predicted"/>
<evidence type="ECO:0000313" key="1">
    <source>
        <dbReference type="EMBL" id="KAL1277105.1"/>
    </source>
</evidence>
<keyword evidence="2" id="KW-1185">Reference proteome</keyword>
<reference evidence="1 2" key="1">
    <citation type="submission" date="2023-09" db="EMBL/GenBank/DDBJ databases">
        <authorList>
            <person name="Wang M."/>
        </authorList>
    </citation>
    <scope>NUCLEOTIDE SEQUENCE [LARGE SCALE GENOMIC DNA]</scope>
    <source>
        <strain evidence="1">GT-2023</strain>
        <tissue evidence="1">Liver</tissue>
    </source>
</reference>
<accession>A0ABR3NKJ2</accession>
<dbReference type="Proteomes" id="UP001558613">
    <property type="component" value="Unassembled WGS sequence"/>
</dbReference>
<sequence>MLCQVFPGRREEFDLYLAMMADFNKRYGGTLFYEDHKSFSAKSASFISLHNFRLNWAVPDTELLVRHFGGHKILACAVCSSYGHSASFCPKVFTTNTPGAIHGAEQPGVSFDFLQGPEPEARLPSALQTPFPRKGLFSKKNYEQPPLYPH</sequence>
<dbReference type="EMBL" id="JAYMGO010000003">
    <property type="protein sequence ID" value="KAL1277105.1"/>
    <property type="molecule type" value="Genomic_DNA"/>
</dbReference>
<organism evidence="1 2">
    <name type="scientific">Cirrhinus molitorella</name>
    <name type="common">mud carp</name>
    <dbReference type="NCBI Taxonomy" id="172907"/>
    <lineage>
        <taxon>Eukaryota</taxon>
        <taxon>Metazoa</taxon>
        <taxon>Chordata</taxon>
        <taxon>Craniata</taxon>
        <taxon>Vertebrata</taxon>
        <taxon>Euteleostomi</taxon>
        <taxon>Actinopterygii</taxon>
        <taxon>Neopterygii</taxon>
        <taxon>Teleostei</taxon>
        <taxon>Ostariophysi</taxon>
        <taxon>Cypriniformes</taxon>
        <taxon>Cyprinidae</taxon>
        <taxon>Labeoninae</taxon>
        <taxon>Labeonini</taxon>
        <taxon>Cirrhinus</taxon>
    </lineage>
</organism>
<evidence type="ECO:0000313" key="2">
    <source>
        <dbReference type="Proteomes" id="UP001558613"/>
    </source>
</evidence>
<comment type="caution">
    <text evidence="1">The sequence shown here is derived from an EMBL/GenBank/DDBJ whole genome shotgun (WGS) entry which is preliminary data.</text>
</comment>
<protein>
    <submittedName>
        <fullName evidence="1">Uncharacterized protein</fullName>
    </submittedName>
</protein>